<organism evidence="3 4">
    <name type="scientific">Methylotenera versatilis (strain 301)</name>
    <dbReference type="NCBI Taxonomy" id="666681"/>
    <lineage>
        <taxon>Bacteria</taxon>
        <taxon>Pseudomonadati</taxon>
        <taxon>Pseudomonadota</taxon>
        <taxon>Betaproteobacteria</taxon>
        <taxon>Nitrosomonadales</taxon>
        <taxon>Methylophilaceae</taxon>
        <taxon>Methylotenera</taxon>
    </lineage>
</organism>
<dbReference type="InterPro" id="IPR027417">
    <property type="entry name" value="P-loop_NTPase"/>
</dbReference>
<dbReference type="PANTHER" id="PTHR43384:SF6">
    <property type="entry name" value="SEPTUM SITE-DETERMINING PROTEIN MIND HOMOLOG, CHLOROPLASTIC"/>
    <property type="match status" value="1"/>
</dbReference>
<dbReference type="EMBL" id="CP002056">
    <property type="protein sequence ID" value="ADI30077.1"/>
    <property type="molecule type" value="Genomic_DNA"/>
</dbReference>
<dbReference type="RefSeq" id="WP_013148389.1">
    <property type="nucleotide sequence ID" value="NC_014207.1"/>
</dbReference>
<dbReference type="STRING" id="666681.M301_1697"/>
<dbReference type="GO" id="GO:0016887">
    <property type="term" value="F:ATP hydrolysis activity"/>
    <property type="evidence" value="ECO:0007669"/>
    <property type="project" value="TreeGrafter"/>
</dbReference>
<dbReference type="KEGG" id="meh:M301_1697"/>
<dbReference type="GO" id="GO:0005829">
    <property type="term" value="C:cytosol"/>
    <property type="evidence" value="ECO:0007669"/>
    <property type="project" value="TreeGrafter"/>
</dbReference>
<keyword evidence="4" id="KW-1185">Reference proteome</keyword>
<dbReference type="InterPro" id="IPR050625">
    <property type="entry name" value="ParA/MinD_ATPase"/>
</dbReference>
<dbReference type="PANTHER" id="PTHR43384">
    <property type="entry name" value="SEPTUM SITE-DETERMINING PROTEIN MIND HOMOLOG, CHLOROPLASTIC-RELATED"/>
    <property type="match status" value="1"/>
</dbReference>
<name>D7DJ42_METV0</name>
<reference evidence="3 4" key="2">
    <citation type="journal article" date="2011" name="J. Bacteriol.">
        <title>Genomes of three methylotrophs from a single niche uncover genetic and metabolic divergence of Methylophilaceae.</title>
        <authorList>
            <person name="Lapidus A."/>
            <person name="Clum A."/>
            <person name="Labutti K."/>
            <person name="Kaluzhnaya M.G."/>
            <person name="Lim S."/>
            <person name="Beck D.A."/>
            <person name="Glavina Del Rio T."/>
            <person name="Nolan M."/>
            <person name="Mavromatis K."/>
            <person name="Huntemann M."/>
            <person name="Lucas S."/>
            <person name="Lidstrom M.E."/>
            <person name="Ivanova N."/>
            <person name="Chistoserdova L."/>
        </authorList>
    </citation>
    <scope>NUCLEOTIDE SEQUENCE [LARGE SCALE GENOMIC DNA]</scope>
    <source>
        <strain evidence="3 4">301</strain>
    </source>
</reference>
<keyword evidence="2" id="KW-0067">ATP-binding</keyword>
<dbReference type="GO" id="GO:0009898">
    <property type="term" value="C:cytoplasmic side of plasma membrane"/>
    <property type="evidence" value="ECO:0007669"/>
    <property type="project" value="TreeGrafter"/>
</dbReference>
<dbReference type="GO" id="GO:0005524">
    <property type="term" value="F:ATP binding"/>
    <property type="evidence" value="ECO:0007669"/>
    <property type="project" value="UniProtKB-KW"/>
</dbReference>
<sequence length="278" mass="30644">MSNFHHDQAAGLRRIMAAPKPRVVSIISAASTQDQPRMMTNLAASIFGQGSNVLVVHASQDSREVKYGVDKSPSLFDVIIEMNSEVLSLSEAISSTSYGFNVGKLMQKNQFNLAMDSNECELTNQLLGELAHQYEIVLVDATLNKDQLLPLKILNNGEIIIQLTRQPESITNAYALIKQICSQLGRRSFGIIVDNATDAQAQIVFRNISQVARRFMQIELEFFGSIPCDDHLSRAAKLGRSVIDAFPLASASTAFKQIAQRLDYKQDSAAINHMASIN</sequence>
<dbReference type="HOGENOM" id="CLU_037612_0_0_4"/>
<dbReference type="eggNOG" id="COG0455">
    <property type="taxonomic scope" value="Bacteria"/>
</dbReference>
<dbReference type="Gene3D" id="3.40.50.300">
    <property type="entry name" value="P-loop containing nucleotide triphosphate hydrolases"/>
    <property type="match status" value="1"/>
</dbReference>
<dbReference type="Proteomes" id="UP000000383">
    <property type="component" value="Chromosome"/>
</dbReference>
<gene>
    <name evidence="3" type="ordered locus">M301_1697</name>
</gene>
<dbReference type="GO" id="GO:0051782">
    <property type="term" value="P:negative regulation of cell division"/>
    <property type="evidence" value="ECO:0007669"/>
    <property type="project" value="TreeGrafter"/>
</dbReference>
<evidence type="ECO:0000256" key="1">
    <source>
        <dbReference type="ARBA" id="ARBA00022741"/>
    </source>
</evidence>
<dbReference type="OrthoDB" id="5296586at2"/>
<dbReference type="SUPFAM" id="SSF52540">
    <property type="entry name" value="P-loop containing nucleoside triphosphate hydrolases"/>
    <property type="match status" value="1"/>
</dbReference>
<evidence type="ECO:0000313" key="4">
    <source>
        <dbReference type="Proteomes" id="UP000000383"/>
    </source>
</evidence>
<evidence type="ECO:0000313" key="3">
    <source>
        <dbReference type="EMBL" id="ADI30077.1"/>
    </source>
</evidence>
<accession>D7DJ42</accession>
<evidence type="ECO:0000256" key="2">
    <source>
        <dbReference type="ARBA" id="ARBA00022840"/>
    </source>
</evidence>
<keyword evidence="1" id="KW-0547">Nucleotide-binding</keyword>
<protein>
    <submittedName>
        <fullName evidence="3">MotR</fullName>
    </submittedName>
</protein>
<dbReference type="AlphaFoldDB" id="D7DJ42"/>
<reference evidence="4" key="1">
    <citation type="submission" date="2010-05" db="EMBL/GenBank/DDBJ databases">
        <title>Complete sequence of Methylotenera sp. 301.</title>
        <authorList>
            <person name="Lucas S."/>
            <person name="Copeland A."/>
            <person name="Lapidus A."/>
            <person name="Cheng J.-F."/>
            <person name="Bruce D."/>
            <person name="Goodwin L."/>
            <person name="Pitluck S."/>
            <person name="Clum A."/>
            <person name="Land M."/>
            <person name="Hauser L."/>
            <person name="Kyrpides N."/>
            <person name="Ivanova N."/>
            <person name="Chistoservova L."/>
            <person name="Kalyuzhnaya M."/>
            <person name="Woyke T."/>
        </authorList>
    </citation>
    <scope>NUCLEOTIDE SEQUENCE [LARGE SCALE GENOMIC DNA]</scope>
    <source>
        <strain evidence="4">301</strain>
    </source>
</reference>
<proteinExistence type="predicted"/>